<organism evidence="2 3">
    <name type="scientific">Uliginosibacterium paludis</name>
    <dbReference type="NCBI Taxonomy" id="1615952"/>
    <lineage>
        <taxon>Bacteria</taxon>
        <taxon>Pseudomonadati</taxon>
        <taxon>Pseudomonadota</taxon>
        <taxon>Betaproteobacteria</taxon>
        <taxon>Rhodocyclales</taxon>
        <taxon>Zoogloeaceae</taxon>
        <taxon>Uliginosibacterium</taxon>
    </lineage>
</organism>
<evidence type="ECO:0008006" key="4">
    <source>
        <dbReference type="Google" id="ProtNLM"/>
    </source>
</evidence>
<protein>
    <recommendedName>
        <fullName evidence="4">DUF2188 domain-containing protein</fullName>
    </recommendedName>
</protein>
<dbReference type="Proteomes" id="UP001548590">
    <property type="component" value="Unassembled WGS sequence"/>
</dbReference>
<evidence type="ECO:0000313" key="3">
    <source>
        <dbReference type="Proteomes" id="UP001548590"/>
    </source>
</evidence>
<proteinExistence type="predicted"/>
<gene>
    <name evidence="2" type="ORF">ABVT11_18070</name>
</gene>
<reference evidence="2 3" key="1">
    <citation type="submission" date="2024-07" db="EMBL/GenBank/DDBJ databases">
        <title>Uliginosibacterium paludis KCTC:42655.</title>
        <authorList>
            <person name="Kim M.K."/>
        </authorList>
    </citation>
    <scope>NUCLEOTIDE SEQUENCE [LARGE SCALE GENOMIC DNA]</scope>
    <source>
        <strain evidence="2 3">KCTC 42655</strain>
    </source>
</reference>
<name>A0ABV2CV10_9RHOO</name>
<evidence type="ECO:0000313" key="2">
    <source>
        <dbReference type="EMBL" id="MET1491751.1"/>
    </source>
</evidence>
<feature type="region of interest" description="Disordered" evidence="1">
    <location>
        <begin position="64"/>
        <end position="85"/>
    </location>
</feature>
<dbReference type="EMBL" id="JBEWLZ010000015">
    <property type="protein sequence ID" value="MET1491751.1"/>
    <property type="molecule type" value="Genomic_DNA"/>
</dbReference>
<dbReference type="RefSeq" id="WP_345929824.1">
    <property type="nucleotide sequence ID" value="NZ_JBDIVF010000012.1"/>
</dbReference>
<accession>A0ABV2CV10</accession>
<sequence length="85" mass="9666">MPPHTQPSDTDGDLGFSYRQRKNGEVEILHHGRLAATLRGAEATRFIQEAERGGFALAQHRMARLTGNYRRGNESQASRHPRNRR</sequence>
<keyword evidence="3" id="KW-1185">Reference proteome</keyword>
<evidence type="ECO:0000256" key="1">
    <source>
        <dbReference type="SAM" id="MobiDB-lite"/>
    </source>
</evidence>
<comment type="caution">
    <text evidence="2">The sequence shown here is derived from an EMBL/GenBank/DDBJ whole genome shotgun (WGS) entry which is preliminary data.</text>
</comment>